<dbReference type="Gene3D" id="3.10.350.10">
    <property type="entry name" value="LysM domain"/>
    <property type="match status" value="1"/>
</dbReference>
<dbReference type="InterPro" id="IPR036779">
    <property type="entry name" value="LysM_dom_sf"/>
</dbReference>
<dbReference type="EMBL" id="QWEH01000004">
    <property type="protein sequence ID" value="RHW33046.1"/>
    <property type="molecule type" value="Genomic_DNA"/>
</dbReference>
<feature type="compositionally biased region" description="Polar residues" evidence="1">
    <location>
        <begin position="304"/>
        <end position="315"/>
    </location>
</feature>
<dbReference type="AlphaFoldDB" id="A0A417YJ03"/>
<dbReference type="CDD" id="cd00118">
    <property type="entry name" value="LysM"/>
    <property type="match status" value="1"/>
</dbReference>
<evidence type="ECO:0000313" key="4">
    <source>
        <dbReference type="Proteomes" id="UP000285456"/>
    </source>
</evidence>
<keyword evidence="4" id="KW-1185">Reference proteome</keyword>
<proteinExistence type="predicted"/>
<dbReference type="InterPro" id="IPR014248">
    <property type="entry name" value="Spore_coat_assembly_SafA"/>
</dbReference>
<feature type="domain" description="LysM" evidence="2">
    <location>
        <begin position="2"/>
        <end position="47"/>
    </location>
</feature>
<dbReference type="OrthoDB" id="2033517at2"/>
<feature type="compositionally biased region" description="Basic and acidic residues" evidence="1">
    <location>
        <begin position="130"/>
        <end position="160"/>
    </location>
</feature>
<feature type="region of interest" description="Disordered" evidence="1">
    <location>
        <begin position="129"/>
        <end position="160"/>
    </location>
</feature>
<name>A0A417YJ03_9BACI</name>
<organism evidence="3 4">
    <name type="scientific">Oceanobacillus profundus</name>
    <dbReference type="NCBI Taxonomy" id="372463"/>
    <lineage>
        <taxon>Bacteria</taxon>
        <taxon>Bacillati</taxon>
        <taxon>Bacillota</taxon>
        <taxon>Bacilli</taxon>
        <taxon>Bacillales</taxon>
        <taxon>Bacillaceae</taxon>
        <taxon>Oceanobacillus</taxon>
    </lineage>
</organism>
<accession>A0A417YJ03</accession>
<dbReference type="InterPro" id="IPR018392">
    <property type="entry name" value="LysM"/>
</dbReference>
<dbReference type="Pfam" id="PF01476">
    <property type="entry name" value="LysM"/>
    <property type="match status" value="1"/>
</dbReference>
<evidence type="ECO:0000313" key="3">
    <source>
        <dbReference type="EMBL" id="RHW33046.1"/>
    </source>
</evidence>
<comment type="caution">
    <text evidence="3">The sequence shown here is derived from an EMBL/GenBank/DDBJ whole genome shotgun (WGS) entry which is preliminary data.</text>
</comment>
<sequence length="315" mass="36113">MKIHIVQKGDTLWELSKKYGVDFEELKAMNSQLSSPDMIMPGMKIKIPGDAKSVKKETVKQVKKEEVKQPYVDMSPKPMPVIKEDDTKLHQVVKPEMPVPSLPQMPIMDQDINQYTTINFQQMPYPMKAPEGKPKQEIKPKQEMKPPKQEIKKEVKKEVKQPIPEQKPVMEPMHQPMMEPMHYQMPMYHHPIQPCCPPMIPIFIHPCPPSPCHHHHHGAHPHGGFMAPQFMPPHQGGQYAADMSDCGCGSRELVDYYPANTADISGEERFKPIQPLTTGQTYPPQFERQKTDGITYPKPPMFPQFNSTNNNHESE</sequence>
<dbReference type="PROSITE" id="PS51782">
    <property type="entry name" value="LYSM"/>
    <property type="match status" value="1"/>
</dbReference>
<evidence type="ECO:0000256" key="1">
    <source>
        <dbReference type="SAM" id="MobiDB-lite"/>
    </source>
</evidence>
<protein>
    <submittedName>
        <fullName evidence="3">LysM peptidoglycan-binding domain-containing protein</fullName>
    </submittedName>
</protein>
<dbReference type="RefSeq" id="WP_118889091.1">
    <property type="nucleotide sequence ID" value="NZ_JAMAWL010000001.1"/>
</dbReference>
<reference evidence="3 4" key="1">
    <citation type="journal article" date="2007" name="Int. J. Syst. Evol. Microbiol.">
        <title>Oceanobacillus profundus sp. nov., isolated from a deep-sea sediment core.</title>
        <authorList>
            <person name="Kim Y.G."/>
            <person name="Choi D.H."/>
            <person name="Hyun S."/>
            <person name="Cho B.C."/>
        </authorList>
    </citation>
    <scope>NUCLEOTIDE SEQUENCE [LARGE SCALE GENOMIC DNA]</scope>
    <source>
        <strain evidence="3 4">DSM 18246</strain>
    </source>
</reference>
<evidence type="ECO:0000259" key="2">
    <source>
        <dbReference type="PROSITE" id="PS51782"/>
    </source>
</evidence>
<gene>
    <name evidence="3" type="ORF">D1B32_08350</name>
</gene>
<dbReference type="Proteomes" id="UP000285456">
    <property type="component" value="Unassembled WGS sequence"/>
</dbReference>
<dbReference type="NCBIfam" id="TIGR02899">
    <property type="entry name" value="spore_safA"/>
    <property type="match status" value="1"/>
</dbReference>
<dbReference type="SMART" id="SM00257">
    <property type="entry name" value="LysM"/>
    <property type="match status" value="1"/>
</dbReference>
<feature type="region of interest" description="Disordered" evidence="1">
    <location>
        <begin position="271"/>
        <end position="315"/>
    </location>
</feature>
<dbReference type="SUPFAM" id="SSF54106">
    <property type="entry name" value="LysM domain"/>
    <property type="match status" value="1"/>
</dbReference>